<feature type="compositionally biased region" description="Basic and acidic residues" evidence="4">
    <location>
        <begin position="61"/>
        <end position="72"/>
    </location>
</feature>
<feature type="compositionally biased region" description="Polar residues" evidence="4">
    <location>
        <begin position="509"/>
        <end position="527"/>
    </location>
</feature>
<keyword evidence="1" id="KW-0436">Ligase</keyword>
<sequence length="1586" mass="178444">MAGFARLHDSMANLYLGKPTSPLNPISETPSKSPGNSRTFDSTASSERKHPAPGGSRNRLRVSDSDEERDKNASFMSYQPRSSASSAGLRRDENTIEDSADKKRPGSPRPTGSSLARRSRNAEQKSSQNLPTRSVDGASSSRSLSRPTAGDGKQARHYDSTDNMRLGVKDDSSSENSDARLSRTRDKPNWSSSRRQADTNKSEFDIPPRSSRLGSSLLDKSSSLTRGGNLDSKLSDDDSPPARSSLRDETSIRRRKEIGVTDRDRDIPMRRRSPRAALEPENRDDSASPTLRSTAQKGSFEEPLKKWKESPSLSSKDSIPARRKKIMEDDYDSPSSRSAARDKPRLSLTSGRRDQSPPPSKLSPRNESSPRRRNDTDERSGSLPFNRRRDLSGKNSDSEELPSRRRTDRDFRSDSPPLKSSFRDEPLNRRRDNNSKTEMEDLQRESPNDRSESPPSRFRQDESLVRRKPIKDDKDDLKRRGSTNKDTDDSEPQASDYPRRRPAPGLRSGASSPPLQSSLGNNLSPRRSSYARDSATSQRQTGLLLSSKSRYKGSDDESPLPKREDGLSLRRSRNLATRDMSPPLSTSMPAYRTGDSLSPRRQDDLKDDDRKKREEAGSWPKSGYRPGLQRKEGLQSNETPGPKSKFQGDKEQPKSGTFKRAVTTPKQASLEKKKPLRVETSDSETESSSGTKGFKREPIKSPVRTKPAGKDGRSLSPPSRSFSKSSRDELSPRSAKGLDLAQPKAGTASKRLDGRKQEPESTKKGLSPRASSKDDSRSPRSSVLSDSKSNKKEPSYLRSGPKAGPNSTRDLSPPRTAEKKSYGFKSSFRMSDKDKDSENRASKGPTEFEFSRYETHSLRVVKLKRPLPANLAGTHYALVETAARLIGFVRTNKDDFKTPFLIWNDTFISMERLTQLKPFQRVNHFPGMAEICRKDLLAKNMGKLNQRYPSEYKFAPRTWCLPDQLANFRQHTQEQKSEVKPSYICKPVDGTSGRGIKIYRTAEEVPQTVESQCVLQEYVSNPFLIENVKFDLRLYVLVSSCDPLRIYLFNDGFIRMSSEPYVDPQKCKADEDLNFIHLTNCSVNKQNRPTDTYGAASRRRGAKVSGMKRPLMFLNSYLQQNKYDVALVWRRIVDLIIKTVFAAYPHVVRSYRQCRPTESPGSGSACFELLGFDILLDTDLKPWLMEVNRSPSFDYDNSEEEKVKLQLLQETLMLLNFSPADWKAAKQTADSPEVPAKTAQKEVTELTALLARLKRQDRMKDVDTRICQRFRCIFPVDDATKQEKLVSVMLDAISALLEGSQMEALHREVKTFNASKTDEVAKKLAQLGSKTVQQLMDDGQAGSSGSDSEIDDQAAGGRRKPAAGRLPLKDGQKKSLRKSQEKQKDPAQKQPHPSESMMANEREQLAQRTLKFLNELSIRFPGKSNRAAEQMLRQLQDNWLARKADVSSYWRLSLDADKRRKVIDIARQNVRIALDKALRMTASDVAAAADNLASLFEKLYNRLLWCHGQGLWETFAGNTGWELILRQSREAPTETEINCCRRVVQLCQDGLMVVYLFSDAAQQLQQQQQQQQASEQLPLKASLAVL</sequence>
<feature type="compositionally biased region" description="Basic and acidic residues" evidence="4">
    <location>
        <begin position="245"/>
        <end position="269"/>
    </location>
</feature>
<dbReference type="InterPro" id="IPR004344">
    <property type="entry name" value="TTL/TTLL_fam"/>
</dbReference>
<feature type="compositionally biased region" description="Basic and acidic residues" evidence="4">
    <location>
        <begin position="339"/>
        <end position="355"/>
    </location>
</feature>
<dbReference type="Gene3D" id="3.30.470.20">
    <property type="entry name" value="ATP-grasp fold, B domain"/>
    <property type="match status" value="1"/>
</dbReference>
<keyword evidence="6" id="KW-1185">Reference proteome</keyword>
<dbReference type="GO" id="GO:0005524">
    <property type="term" value="F:ATP binding"/>
    <property type="evidence" value="ECO:0007669"/>
    <property type="project" value="UniProtKB-KW"/>
</dbReference>
<feature type="compositionally biased region" description="Basic and acidic residues" evidence="4">
    <location>
        <begin position="1367"/>
        <end position="1387"/>
    </location>
</feature>
<feature type="compositionally biased region" description="Polar residues" evidence="4">
    <location>
        <begin position="534"/>
        <end position="548"/>
    </location>
</feature>
<feature type="compositionally biased region" description="Basic and acidic residues" evidence="4">
    <location>
        <begin position="368"/>
        <end position="380"/>
    </location>
</feature>
<feature type="region of interest" description="Disordered" evidence="4">
    <location>
        <begin position="1336"/>
        <end position="1396"/>
    </location>
</feature>
<protein>
    <recommendedName>
        <fullName evidence="7">Tubulin--tyrosine ligase-like protein 9</fullName>
    </recommendedName>
</protein>
<dbReference type="OrthoDB" id="202825at2759"/>
<feature type="region of interest" description="Disordered" evidence="4">
    <location>
        <begin position="15"/>
        <end position="844"/>
    </location>
</feature>
<evidence type="ECO:0008006" key="7">
    <source>
        <dbReference type="Google" id="ProtNLM"/>
    </source>
</evidence>
<keyword evidence="2" id="KW-0547">Nucleotide-binding</keyword>
<feature type="compositionally biased region" description="Low complexity" evidence="4">
    <location>
        <begin position="714"/>
        <end position="724"/>
    </location>
</feature>
<dbReference type="GO" id="GO:0015631">
    <property type="term" value="F:tubulin binding"/>
    <property type="evidence" value="ECO:0007669"/>
    <property type="project" value="TreeGrafter"/>
</dbReference>
<feature type="compositionally biased region" description="Basic and acidic residues" evidence="4">
    <location>
        <begin position="750"/>
        <end position="763"/>
    </location>
</feature>
<feature type="compositionally biased region" description="Polar residues" evidence="4">
    <location>
        <begin position="287"/>
        <end position="297"/>
    </location>
</feature>
<dbReference type="PANTHER" id="PTHR12241:SF147">
    <property type="entry name" value="TUBULIN POLYGLUTAMYLASE TTLL7"/>
    <property type="match status" value="1"/>
</dbReference>
<evidence type="ECO:0000313" key="6">
    <source>
        <dbReference type="Proteomes" id="UP000215902"/>
    </source>
</evidence>
<feature type="compositionally biased region" description="Basic and acidic residues" evidence="4">
    <location>
        <begin position="830"/>
        <end position="841"/>
    </location>
</feature>
<proteinExistence type="predicted"/>
<dbReference type="SUPFAM" id="SSF56059">
    <property type="entry name" value="Glutathione synthetase ATP-binding domain-like"/>
    <property type="match status" value="1"/>
</dbReference>
<feature type="compositionally biased region" description="Basic and acidic residues" evidence="4">
    <location>
        <begin position="552"/>
        <end position="568"/>
    </location>
</feature>
<name>A0A267DN56_9PLAT</name>
<feature type="compositionally biased region" description="Polar residues" evidence="4">
    <location>
        <begin position="21"/>
        <end position="45"/>
    </location>
</feature>
<dbReference type="Proteomes" id="UP000215902">
    <property type="component" value="Unassembled WGS sequence"/>
</dbReference>
<keyword evidence="3" id="KW-0067">ATP-binding</keyword>
<dbReference type="EMBL" id="NIVC01003575">
    <property type="protein sequence ID" value="PAA50733.1"/>
    <property type="molecule type" value="Genomic_DNA"/>
</dbReference>
<organism evidence="5 6">
    <name type="scientific">Macrostomum lignano</name>
    <dbReference type="NCBI Taxonomy" id="282301"/>
    <lineage>
        <taxon>Eukaryota</taxon>
        <taxon>Metazoa</taxon>
        <taxon>Spiralia</taxon>
        <taxon>Lophotrochozoa</taxon>
        <taxon>Platyhelminthes</taxon>
        <taxon>Rhabditophora</taxon>
        <taxon>Macrostomorpha</taxon>
        <taxon>Macrostomida</taxon>
        <taxon>Macrostomidae</taxon>
        <taxon>Macrostomum</taxon>
    </lineage>
</organism>
<feature type="compositionally biased region" description="Basic and acidic residues" evidence="4">
    <location>
        <begin position="598"/>
        <end position="616"/>
    </location>
</feature>
<dbReference type="PROSITE" id="PS51221">
    <property type="entry name" value="TTL"/>
    <property type="match status" value="1"/>
</dbReference>
<feature type="compositionally biased region" description="Polar residues" evidence="4">
    <location>
        <begin position="74"/>
        <end position="86"/>
    </location>
</feature>
<feature type="compositionally biased region" description="Basic and acidic residues" evidence="4">
    <location>
        <begin position="299"/>
        <end position="309"/>
    </location>
</feature>
<evidence type="ECO:0000256" key="2">
    <source>
        <dbReference type="ARBA" id="ARBA00022741"/>
    </source>
</evidence>
<gene>
    <name evidence="5" type="ORF">BOX15_Mlig019363g2</name>
</gene>
<reference evidence="5 6" key="1">
    <citation type="submission" date="2017-06" db="EMBL/GenBank/DDBJ databases">
        <title>A platform for efficient transgenesis in Macrostomum lignano, a flatworm model organism for stem cell research.</title>
        <authorList>
            <person name="Berezikov E."/>
        </authorList>
    </citation>
    <scope>NUCLEOTIDE SEQUENCE [LARGE SCALE GENOMIC DNA]</scope>
    <source>
        <strain evidence="5">DV1</strain>
        <tissue evidence="5">Whole organism</tissue>
    </source>
</reference>
<dbReference type="PANTHER" id="PTHR12241">
    <property type="entry name" value="TUBULIN POLYGLUTAMYLASE"/>
    <property type="match status" value="1"/>
</dbReference>
<evidence type="ECO:0000256" key="1">
    <source>
        <dbReference type="ARBA" id="ARBA00022598"/>
    </source>
</evidence>
<feature type="compositionally biased region" description="Basic and acidic residues" evidence="4">
    <location>
        <begin position="153"/>
        <end position="188"/>
    </location>
</feature>
<dbReference type="GO" id="GO:0036064">
    <property type="term" value="C:ciliary basal body"/>
    <property type="evidence" value="ECO:0007669"/>
    <property type="project" value="TreeGrafter"/>
</dbReference>
<comment type="caution">
    <text evidence="5">The sequence shown here is derived from an EMBL/GenBank/DDBJ whole genome shotgun (WGS) entry which is preliminary data.</text>
</comment>
<evidence type="ECO:0000256" key="4">
    <source>
        <dbReference type="SAM" id="MobiDB-lite"/>
    </source>
</evidence>
<dbReference type="Pfam" id="PF03133">
    <property type="entry name" value="TTL"/>
    <property type="match status" value="1"/>
</dbReference>
<dbReference type="GO" id="GO:0000226">
    <property type="term" value="P:microtubule cytoskeleton organization"/>
    <property type="evidence" value="ECO:0007669"/>
    <property type="project" value="TreeGrafter"/>
</dbReference>
<feature type="compositionally biased region" description="Basic and acidic residues" evidence="4">
    <location>
        <begin position="195"/>
        <end position="206"/>
    </location>
</feature>
<evidence type="ECO:0000313" key="5">
    <source>
        <dbReference type="EMBL" id="PAA50733.1"/>
    </source>
</evidence>
<feature type="compositionally biased region" description="Low complexity" evidence="4">
    <location>
        <begin position="1337"/>
        <end position="1347"/>
    </location>
</feature>
<evidence type="ECO:0000256" key="3">
    <source>
        <dbReference type="ARBA" id="ARBA00022840"/>
    </source>
</evidence>
<feature type="compositionally biased region" description="Basic and acidic residues" evidence="4">
    <location>
        <begin position="421"/>
        <end position="487"/>
    </location>
</feature>
<feature type="compositionally biased region" description="Polar residues" evidence="4">
    <location>
        <begin position="124"/>
        <end position="146"/>
    </location>
</feature>
<feature type="compositionally biased region" description="Low complexity" evidence="4">
    <location>
        <begin position="210"/>
        <end position="224"/>
    </location>
</feature>
<accession>A0A267DN56</accession>
<feature type="compositionally biased region" description="Basic and acidic residues" evidence="4">
    <location>
        <begin position="669"/>
        <end position="680"/>
    </location>
</feature>
<feature type="compositionally biased region" description="Basic and acidic residues" evidence="4">
    <location>
        <begin position="89"/>
        <end position="104"/>
    </location>
</feature>
<feature type="compositionally biased region" description="Basic and acidic residues" evidence="4">
    <location>
        <begin position="401"/>
        <end position="413"/>
    </location>
</feature>
<dbReference type="GO" id="GO:0070740">
    <property type="term" value="F:tubulin-glutamic acid ligase activity"/>
    <property type="evidence" value="ECO:0007669"/>
    <property type="project" value="TreeGrafter"/>
</dbReference>